<accession>A0ABN3HCM7</accession>
<comment type="caution">
    <text evidence="2">The sequence shown here is derived from an EMBL/GenBank/DDBJ whole genome shotgun (WGS) entry which is preliminary data.</text>
</comment>
<evidence type="ECO:0000259" key="1">
    <source>
        <dbReference type="Pfam" id="PF12728"/>
    </source>
</evidence>
<dbReference type="Proteomes" id="UP001501170">
    <property type="component" value="Unassembled WGS sequence"/>
</dbReference>
<feature type="domain" description="Helix-turn-helix" evidence="1">
    <location>
        <begin position="18"/>
        <end position="65"/>
    </location>
</feature>
<gene>
    <name evidence="2" type="ORF">GCM10009855_14120</name>
</gene>
<reference evidence="2 3" key="1">
    <citation type="journal article" date="2019" name="Int. J. Syst. Evol. Microbiol.">
        <title>The Global Catalogue of Microorganisms (GCM) 10K type strain sequencing project: providing services to taxonomists for standard genome sequencing and annotation.</title>
        <authorList>
            <consortium name="The Broad Institute Genomics Platform"/>
            <consortium name="The Broad Institute Genome Sequencing Center for Infectious Disease"/>
            <person name="Wu L."/>
            <person name="Ma J."/>
        </authorList>
    </citation>
    <scope>NUCLEOTIDE SEQUENCE [LARGE SCALE GENOMIC DNA]</scope>
    <source>
        <strain evidence="2 3">JCM 16227</strain>
    </source>
</reference>
<dbReference type="EMBL" id="BAAARB010000005">
    <property type="protein sequence ID" value="GAA2375990.1"/>
    <property type="molecule type" value="Genomic_DNA"/>
</dbReference>
<dbReference type="Pfam" id="PF12728">
    <property type="entry name" value="HTH_17"/>
    <property type="match status" value="1"/>
</dbReference>
<sequence length="70" mass="7648">MSAEVSPLAADDDLRAFRVSTVAERLDVSEDTVIRLIDSGELRSIRPRARGRVLLVSAASLRAYLYGDGQ</sequence>
<dbReference type="NCBIfam" id="TIGR01764">
    <property type="entry name" value="excise"/>
    <property type="match status" value="1"/>
</dbReference>
<evidence type="ECO:0000313" key="2">
    <source>
        <dbReference type="EMBL" id="GAA2375990.1"/>
    </source>
</evidence>
<keyword evidence="3" id="KW-1185">Reference proteome</keyword>
<dbReference type="InterPro" id="IPR010093">
    <property type="entry name" value="SinI_DNA-bd"/>
</dbReference>
<name>A0ABN3HCM7_9ACTN</name>
<evidence type="ECO:0000313" key="3">
    <source>
        <dbReference type="Proteomes" id="UP001501170"/>
    </source>
</evidence>
<dbReference type="RefSeq" id="WP_346075627.1">
    <property type="nucleotide sequence ID" value="NZ_BAAARB010000005.1"/>
</dbReference>
<dbReference type="InterPro" id="IPR041657">
    <property type="entry name" value="HTH_17"/>
</dbReference>
<organism evidence="2 3">
    <name type="scientific">Gordonia cholesterolivorans</name>
    <dbReference type="NCBI Taxonomy" id="559625"/>
    <lineage>
        <taxon>Bacteria</taxon>
        <taxon>Bacillati</taxon>
        <taxon>Actinomycetota</taxon>
        <taxon>Actinomycetes</taxon>
        <taxon>Mycobacteriales</taxon>
        <taxon>Gordoniaceae</taxon>
        <taxon>Gordonia</taxon>
    </lineage>
</organism>
<proteinExistence type="predicted"/>
<protein>
    <recommendedName>
        <fullName evidence="1">Helix-turn-helix domain-containing protein</fullName>
    </recommendedName>
</protein>